<feature type="compositionally biased region" description="Basic and acidic residues" evidence="4">
    <location>
        <begin position="2431"/>
        <end position="2442"/>
    </location>
</feature>
<dbReference type="VEuPathDB" id="VectorBase:SCAU010568"/>
<feature type="compositionally biased region" description="Basic and acidic residues" evidence="4">
    <location>
        <begin position="2472"/>
        <end position="2486"/>
    </location>
</feature>
<feature type="compositionally biased region" description="Polar residues" evidence="4">
    <location>
        <begin position="4194"/>
        <end position="4203"/>
    </location>
</feature>
<feature type="region of interest" description="Disordered" evidence="4">
    <location>
        <begin position="5260"/>
        <end position="5490"/>
    </location>
</feature>
<feature type="compositionally biased region" description="Low complexity" evidence="4">
    <location>
        <begin position="247"/>
        <end position="279"/>
    </location>
</feature>
<feature type="compositionally biased region" description="Basic and acidic residues" evidence="4">
    <location>
        <begin position="1396"/>
        <end position="1424"/>
    </location>
</feature>
<feature type="compositionally biased region" description="Polar residues" evidence="4">
    <location>
        <begin position="545"/>
        <end position="572"/>
    </location>
</feature>
<feature type="compositionally biased region" description="Basic and acidic residues" evidence="4">
    <location>
        <begin position="1511"/>
        <end position="1524"/>
    </location>
</feature>
<feature type="compositionally biased region" description="Basic and acidic residues" evidence="4">
    <location>
        <begin position="2112"/>
        <end position="2127"/>
    </location>
</feature>
<feature type="compositionally biased region" description="Low complexity" evidence="4">
    <location>
        <begin position="1000"/>
        <end position="1024"/>
    </location>
</feature>
<feature type="region of interest" description="Disordered" evidence="4">
    <location>
        <begin position="5039"/>
        <end position="5058"/>
    </location>
</feature>
<feature type="compositionally biased region" description="Basic and acidic residues" evidence="4">
    <location>
        <begin position="3174"/>
        <end position="3186"/>
    </location>
</feature>
<keyword evidence="1" id="KW-0597">Phosphoprotein</keyword>
<dbReference type="SMART" id="SM00033">
    <property type="entry name" value="CH"/>
    <property type="match status" value="1"/>
</dbReference>
<feature type="compositionally biased region" description="Basic and acidic residues" evidence="4">
    <location>
        <begin position="2345"/>
        <end position="2361"/>
    </location>
</feature>
<feature type="compositionally biased region" description="Basic and acidic residues" evidence="4">
    <location>
        <begin position="3628"/>
        <end position="3643"/>
    </location>
</feature>
<comment type="similarity">
    <text evidence="3">Belongs to the smoothelin family.</text>
</comment>
<feature type="compositionally biased region" description="Low complexity" evidence="4">
    <location>
        <begin position="288"/>
        <end position="298"/>
    </location>
</feature>
<name>A0A1I8PRZ5_STOCA</name>
<evidence type="ECO:0000259" key="5">
    <source>
        <dbReference type="PROSITE" id="PS50021"/>
    </source>
</evidence>
<feature type="compositionally biased region" description="Basic and acidic residues" evidence="4">
    <location>
        <begin position="2532"/>
        <end position="2542"/>
    </location>
</feature>
<feature type="compositionally biased region" description="Basic and acidic residues" evidence="4">
    <location>
        <begin position="4597"/>
        <end position="4608"/>
    </location>
</feature>
<feature type="compositionally biased region" description="Basic and acidic residues" evidence="4">
    <location>
        <begin position="409"/>
        <end position="420"/>
    </location>
</feature>
<feature type="compositionally biased region" description="Low complexity" evidence="4">
    <location>
        <begin position="928"/>
        <end position="944"/>
    </location>
</feature>
<feature type="compositionally biased region" description="Polar residues" evidence="4">
    <location>
        <begin position="4782"/>
        <end position="4799"/>
    </location>
</feature>
<feature type="compositionally biased region" description="Basic and acidic residues" evidence="4">
    <location>
        <begin position="4017"/>
        <end position="4030"/>
    </location>
</feature>
<feature type="compositionally biased region" description="Basic and acidic residues" evidence="4">
    <location>
        <begin position="1127"/>
        <end position="1139"/>
    </location>
</feature>
<feature type="domain" description="Calponin-homology (CH)" evidence="5">
    <location>
        <begin position="5501"/>
        <end position="5607"/>
    </location>
</feature>
<feature type="compositionally biased region" description="Basic and acidic residues" evidence="4">
    <location>
        <begin position="2208"/>
        <end position="2219"/>
    </location>
</feature>
<feature type="compositionally biased region" description="Basic and acidic residues" evidence="4">
    <location>
        <begin position="3004"/>
        <end position="3015"/>
    </location>
</feature>
<feature type="compositionally biased region" description="Basic and acidic residues" evidence="4">
    <location>
        <begin position="1320"/>
        <end position="1357"/>
    </location>
</feature>
<feature type="region of interest" description="Disordered" evidence="4">
    <location>
        <begin position="4555"/>
        <end position="4869"/>
    </location>
</feature>
<feature type="compositionally biased region" description="Basic and acidic residues" evidence="4">
    <location>
        <begin position="1905"/>
        <end position="1916"/>
    </location>
</feature>
<dbReference type="SUPFAM" id="SSF47576">
    <property type="entry name" value="Calponin-homology domain, CH-domain"/>
    <property type="match status" value="1"/>
</dbReference>
<feature type="compositionally biased region" description="Basic and acidic residues" evidence="4">
    <location>
        <begin position="1745"/>
        <end position="1758"/>
    </location>
</feature>
<feature type="region of interest" description="Disordered" evidence="4">
    <location>
        <begin position="135"/>
        <end position="321"/>
    </location>
</feature>
<dbReference type="PROSITE" id="PS50021">
    <property type="entry name" value="CH"/>
    <property type="match status" value="1"/>
</dbReference>
<feature type="compositionally biased region" description="Polar residues" evidence="4">
    <location>
        <begin position="3993"/>
        <end position="4007"/>
    </location>
</feature>
<feature type="compositionally biased region" description="Low complexity" evidence="4">
    <location>
        <begin position="2166"/>
        <end position="2175"/>
    </location>
</feature>
<feature type="compositionally biased region" description="Basic and acidic residues" evidence="4">
    <location>
        <begin position="2918"/>
        <end position="2929"/>
    </location>
</feature>
<evidence type="ECO:0000313" key="7">
    <source>
        <dbReference type="Proteomes" id="UP000095300"/>
    </source>
</evidence>
<feature type="compositionally biased region" description="Basic and acidic residues" evidence="4">
    <location>
        <begin position="3527"/>
        <end position="3559"/>
    </location>
</feature>
<feature type="compositionally biased region" description="Acidic residues" evidence="4">
    <location>
        <begin position="5300"/>
        <end position="5323"/>
    </location>
</feature>
<dbReference type="InterPro" id="IPR001715">
    <property type="entry name" value="CH_dom"/>
</dbReference>
<feature type="compositionally biased region" description="Basic and acidic residues" evidence="4">
    <location>
        <begin position="2386"/>
        <end position="2396"/>
    </location>
</feature>
<feature type="compositionally biased region" description="Polar residues" evidence="4">
    <location>
        <begin position="836"/>
        <end position="858"/>
    </location>
</feature>
<feature type="compositionally biased region" description="Polar residues" evidence="4">
    <location>
        <begin position="3297"/>
        <end position="3318"/>
    </location>
</feature>
<feature type="compositionally biased region" description="Low complexity" evidence="4">
    <location>
        <begin position="4291"/>
        <end position="4301"/>
    </location>
</feature>
<feature type="compositionally biased region" description="Low complexity" evidence="4">
    <location>
        <begin position="4367"/>
        <end position="4377"/>
    </location>
</feature>
<evidence type="ECO:0000256" key="4">
    <source>
        <dbReference type="SAM" id="MobiDB-lite"/>
    </source>
</evidence>
<evidence type="ECO:0000256" key="3">
    <source>
        <dbReference type="ARBA" id="ARBA00061655"/>
    </source>
</evidence>
<feature type="compositionally biased region" description="Basic and acidic residues" evidence="4">
    <location>
        <begin position="2564"/>
        <end position="2577"/>
    </location>
</feature>
<feature type="compositionally biased region" description="Basic and acidic residues" evidence="4">
    <location>
        <begin position="3728"/>
        <end position="3738"/>
    </location>
</feature>
<feature type="compositionally biased region" description="Polar residues" evidence="4">
    <location>
        <begin position="4073"/>
        <end position="4097"/>
    </location>
</feature>
<feature type="compositionally biased region" description="Basic and acidic residues" evidence="4">
    <location>
        <begin position="2314"/>
        <end position="2333"/>
    </location>
</feature>
<reference evidence="6" key="1">
    <citation type="submission" date="2020-05" db="UniProtKB">
        <authorList>
            <consortium name="EnsemblMetazoa"/>
        </authorList>
    </citation>
    <scope>IDENTIFICATION</scope>
    <source>
        <strain evidence="6">USDA</strain>
    </source>
</reference>
<feature type="compositionally biased region" description="Basic and acidic residues" evidence="4">
    <location>
        <begin position="914"/>
        <end position="927"/>
    </location>
</feature>
<feature type="compositionally biased region" description="Basic and acidic residues" evidence="4">
    <location>
        <begin position="5324"/>
        <end position="5349"/>
    </location>
</feature>
<dbReference type="InterPro" id="IPR036872">
    <property type="entry name" value="CH_dom_sf"/>
</dbReference>
<feature type="compositionally biased region" description="Basic and acidic residues" evidence="4">
    <location>
        <begin position="5384"/>
        <end position="5402"/>
    </location>
</feature>
<feature type="compositionally biased region" description="Polar residues" evidence="4">
    <location>
        <begin position="954"/>
        <end position="963"/>
    </location>
</feature>
<feature type="compositionally biased region" description="Polar residues" evidence="4">
    <location>
        <begin position="1732"/>
        <end position="1743"/>
    </location>
</feature>
<feature type="compositionally biased region" description="Polar residues" evidence="4">
    <location>
        <begin position="3223"/>
        <end position="3233"/>
    </location>
</feature>
<feature type="compositionally biased region" description="Low complexity" evidence="4">
    <location>
        <begin position="4426"/>
        <end position="4448"/>
    </location>
</feature>
<feature type="compositionally biased region" description="Basic and acidic residues" evidence="4">
    <location>
        <begin position="148"/>
        <end position="195"/>
    </location>
</feature>
<feature type="compositionally biased region" description="Basic and acidic residues" evidence="4">
    <location>
        <begin position="1168"/>
        <end position="1196"/>
    </location>
</feature>
<feature type="compositionally biased region" description="Low complexity" evidence="4">
    <location>
        <begin position="4179"/>
        <end position="4193"/>
    </location>
</feature>
<feature type="compositionally biased region" description="Polar residues" evidence="4">
    <location>
        <begin position="1581"/>
        <end position="1592"/>
    </location>
</feature>
<feature type="compositionally biased region" description="Basic and acidic residues" evidence="4">
    <location>
        <begin position="1816"/>
        <end position="1830"/>
    </location>
</feature>
<feature type="compositionally biased region" description="Basic and acidic residues" evidence="4">
    <location>
        <begin position="1437"/>
        <end position="1452"/>
    </location>
</feature>
<feature type="compositionally biased region" description="Basic and acidic residues" evidence="4">
    <location>
        <begin position="2965"/>
        <end position="2981"/>
    </location>
</feature>
<feature type="compositionally biased region" description="Polar residues" evidence="4">
    <location>
        <begin position="2101"/>
        <end position="2110"/>
    </location>
</feature>
<feature type="compositionally biased region" description="Basic and acidic residues" evidence="4">
    <location>
        <begin position="2259"/>
        <end position="2272"/>
    </location>
</feature>
<organism evidence="6 7">
    <name type="scientific">Stomoxys calcitrans</name>
    <name type="common">Stable fly</name>
    <name type="synonym">Conops calcitrans</name>
    <dbReference type="NCBI Taxonomy" id="35570"/>
    <lineage>
        <taxon>Eukaryota</taxon>
        <taxon>Metazoa</taxon>
        <taxon>Ecdysozoa</taxon>
        <taxon>Arthropoda</taxon>
        <taxon>Hexapoda</taxon>
        <taxon>Insecta</taxon>
        <taxon>Pterygota</taxon>
        <taxon>Neoptera</taxon>
        <taxon>Endopterygota</taxon>
        <taxon>Diptera</taxon>
        <taxon>Brachycera</taxon>
        <taxon>Muscomorpha</taxon>
        <taxon>Muscoidea</taxon>
        <taxon>Muscidae</taxon>
        <taxon>Stomoxys</taxon>
    </lineage>
</organism>
<feature type="compositionally biased region" description="Polar residues" evidence="4">
    <location>
        <begin position="3499"/>
        <end position="3511"/>
    </location>
</feature>
<feature type="compositionally biased region" description="Basic and acidic residues" evidence="4">
    <location>
        <begin position="3462"/>
        <end position="3495"/>
    </location>
</feature>
<feature type="compositionally biased region" description="Low complexity" evidence="4">
    <location>
        <begin position="4146"/>
        <end position="4156"/>
    </location>
</feature>
<feature type="compositionally biased region" description="Basic and acidic residues" evidence="4">
    <location>
        <begin position="1368"/>
        <end position="1386"/>
    </location>
</feature>
<sequence length="5610" mass="630349">MMELECDLSKIQSEELLRKMWQQSEDVNRKKEIRSQLYKLRESRLRDLYQYDAMSDNRVAGFGKDPLAPSHGESLADQSFQSLKSKEIRDSMSPTEMKFQSMALNNPNNTGWNVQSSSEVTPDGRGFRAETIATTDGVENINGGTAEFKGRNEQRSSAMHEGDDKNFRKQASESSKTHLQEKVVIGDENSGRTEIRTSSSTSTSSSKVFQSSSTTEYENGQPVAGHHQPQYLMDSNRGAPPQRMQHEPQYPYEQQPRHQQQQQPQYHPQPTQYEPQYEPQEVRRATDQQQYTQQTEQYNRNRHETNTSQNVQTNETHEQNKRYVDMDKASPEYQRHVQHLMAQPGEIISNTVEYPKPNVKMITTVKRLPDGTIVRNKRYETEETSPTSSSTPVQHTTNTRQTVTNQNTQRRDSQTHHQQEQPKNYQGHAPSERLRRPNDDVVDNVDNTHRYTHDDSVETKYSTVKTSNRKFSTETTSETIQEYDDGYSPSTPSGSRPKAVTNDFSTHGFPSVRPNKPTQEFATDRPQAVTNDFSTHGFPSVRPNKPTQEFATDRPQPQQMRPNQSSPSQRMTSPPKETLVPVRGEYEPSITERRIPTEDGEVIIVSSEKKRSVKHQTNSERIIETDIRSTDDNRYQQITDVTNKTNNTQDFSTHGFPSAREPQTDIRQLKPHSSAPGYAPAPGSTPGYPSSRPGYAPAPGSTPVYPSSGPGPNDDDVIVTSQKTHSTKYNTNTERIIETEILGDDGRPLPRGTPRSMPADVEYITDRYTVTTPGGDQIPQPEYPAAGRPSPSRDFSTQGFPSARSPNKSQPDYSTQGFPSARDTHRPSGTAGHPQMSPTKTQPSPSAPTNRKPTPTMETTERIIQKEKEVDAAHRAFAASLRSSSPVDQTRRDSTSTDGPRHTPRSSVSSTKTFRREVREGSHDSETSRVSTTTVTRQTPPRSVGGRTVVVSERITSSPSPRGTKSPSPGKTVSTTTTTTPSRTATSKPPVKDVPKPESSPRSSPAPSSRSSPPYPPSTKSKSPLVEEDVETIPKKHTSRPLSPSSFTSPRSQPTRPIGSKDVPKQPTHSLHPHGDNVVPDDRNEPRTIDREATFEQIDETTTVTRRKPSRDSTTPNTFVDDDVFISEDHRREDVDAIRNVKTKTKQLISHEREPVAPRSPKTVSPKKPHEVQRIQTEVSKRIDKFEELRRNKQSPETKQSPKPQQSPKSAPIPSHQSPRKSSTQTQPTKSSPKPNESPKTKGPKQPVHDQRYPQGTDNEPAGGKTKPQPQLHATKTPKPNEKETSSRPIQGQSPQKPESHSPTRRTEPKNRPGQPHSQSPERRYPSEENKPKSSRPHDGSPERKYQPHQGSPDRHYPQSQSPSRISPHRETPERKQPSETNDKSRPLSPTRPRHERPYDGTPERQPQKGSPDRHYPLGTKDKPQSQSPSRTSPHRGTPERKSPFDAKDKSRPMSPSRGSHERPYHGTPERQYPGDEQPHQGSPGRYYPSGTKDKPKSHSPSKTSPNRGTPEQKHPSDTKDKPRPLSPTRHSNGRPFEGKPQGKYPGDEQPHQGSPGDEQPHQGSPGHYYPSGTKDKPKSHSPSRTSPNRGTPEQKHPSDSKDKPRPLSPTRHSNDRPFEGKPQGKYPADEQPHQGSPGDEQPHQGSPGRYYPSGTNDKPKSHSPSRTSPNRGTPEQKHPSDTKDKPRPLSPTSHNNVRPYDGAPERQYPDEDQPQGTPVRHYPSGSKDEPQSQPTSRASPNRGTPERRHPSDTKDKPTTMSPSRHSKNIPYGGTPERQYPGEDHPHQGTPDRHYPSGTKDKPQTLFPSRTGLNRETPEQMHPSDTRSGRTPESQYPGEQPHLGTVDRHDEPQPQLPSRRSPNRETPERKHPSDMKDKPRPLSPTSHSNERPYDGQPEQQYPGDKQPHQGSPDRHYPSGTKDIQQPQSPSRASPNRGTPERKHPSDMKDKPRPLSPTSHSNERPYDGQPEQQYPGDNQPHQGTPDRPYPSGTKDRQQPQSPSRTSPNRGTPERMQPSQIDDKPNSRSPTRQSPDKPYGGSPNRQYPENIGDMPMGTEQKPQSPSLTRRPKGQSPHQPSTTHPQQEYPSDTEEEPREHHTNEITIQMSNVKKTQKDIDTLVQEDHTFETRPQQPKDGSEPLDEHRKPRTNETAAKEPEHPDGRKPTTRTSKPTRPSIFETTAEQYIRNDRTQIVNKKNIKTTINEQFIDAERNQPRKMPEEPTSDDGEPTSKSPSKPRESKPTPCEYPDDKLPYSTNTKQKPEKPTADDRPYETKPSSKSPKSGPKAAPSPKDKKPSSRSPIRPEQVESDFEPTETTKHPINDEPSHRSPKPEPNKFTSTTTTTTIHEKFIEAERGHPEHPDGAFVSKSPEEPTSSPYPTYVKKGTTRRDTFEDRCRQILGMENYGNTPGEYKKRPNNEIEEEEEQQTVTTTKERTLFDVKIEDCEDDDEPLSINSVKKVLITSTVLTSDDDNIPKRPSNQDKEPLRKKPTTQTTKKTRPETDSEPEETMKPTSKSPTSVVETTQRTPLTPDAKPKKSPRDTPYESEPEDETRPKDSYYETIEITTKHSEKPEFDVTKKPISKSPTRPGDSPNKPTKTMPQEKQPKDALYETTEVTEQKRTDATKRITSKSPTRLNESPERKPTKTDSTRRKTPEEPEPKKPIGSEKYITTKETFYRTPEELEPESDFYQETIEVTTKYAEITDTDIRKRPTEKSPTRPVESAKRPSKKYPGEPEKVKPTEGRTTVIKTEKVYRVADTTTGSEPEESQPEDYDLESVEETTKHISKTTVDITKRPTSKSPTRPRKSTEEPNPKMGQAYRMPDTTTDFEPRESQQRPTSKSPTRSVDSPKRQFPKTDAIPSDNRSNEPEESQPVDIYKETIDVTTRHIERTNVDVSKRPSSMSPTRPVESTKRQPTKTDSAPKRTPEEPEKHKPKTGQTFITTTEEVHRSSLPAPDSEPDDSQPQDSYRETVEVTTTHTEKTNKPSSKSPTRPIEPTKRYPTKPDSTIKRTPEEPGRNKPKVGQTFVTTTEKTFRVPDTKSKEPQPNDLKKPTSKSPTRPGQKPKATTGEPKPKPSKPKRVGEPVTTSDSEPEEVEEIEVTSKRIENDITRKSTHKSPTRSEVSPNRRSPVRDDSKPKEPQKKTTMGQKTVTTTEEIYITGARTELPHTTSDSEPETQRPKNLDEAKKPASRSPTRSVSPTYGSTKDVSYETIEVTNRRVDKSQIVISTSPTRSPETARRPLPTKNQPETKAYGEVPREPKGPGSKKPNVIEAFITTEKVYVTGPKKHLPDSDTEPEVTETTYKTNEVTKQQLSSRSPTRPSEPKLEAPKKLPQTSSKSIPKKPQEKSPVRPKSNVNEQFITTEQVYVTGVKKDFPITTSDSEPDTKPTYCETLEVTKKRTDKTITDVAKKPGSKTPASTVESPRKQPVKKDTAKKPTATTTAKKPQDKEPLKKTPEKIQVTDTKTDSDSEAETRENYCETIEITKSRVDKDVDIARKPTTRSSPTKPSATSESPKRTPAKSTTTKQNIQDDRVTETTSIKERLRSSTRPKDKSPKKKPDQVDAGSSPETSPTRHTERRRSSNISVNTEIIIEHTESEVISAGKKPEGTPKKPKDSVFKEIIDSTTLPEKLPRKMPVTERKESAPVHRVTRKDKDTKMSRSTSENLMNVPKKPATTPNNLTPASAKTSPNKPSADHRRPNKCFATKTINLSTTDRLISSEDMENVIIDIQHAKSSREPSPDKIVPTPVPAHLDTGKPRYPDVVQEPEDEPRRKPVIKNIPIFEEEHNTYVGCHITEVNRKTYERTDIDIEEDLLSTPVVEAPSSLDYPTTADKNTYPTATVISDDECLMSVHDKVSKFQKVAEEVTKPKTSSPFHREFDDNTRVADNDECLLTVDEKVDKFIKTAESLTQQPITPTPSTTATRDPTRQRPHQRLIDETDEDLDTTECKFTTVKLAPTEPQKSPELVRHISRHISRQSDVGEPITSHTHETHEEYASSSTQEFVTHQQKPSPAVKPRRPANNDDDHDDAKPHDDDDDNDELIPHTPMHTIRLEERRQKDILTRPSVFDKRGGGSKQPPSQRVDSKPQPTMKNVLSSPTTTKDSEKSPQPRTSVVKTRAKPDTSKPTTTVTTTSTTNITTTNNGMKKRQPQQQQTQSPQQRRVHPDTSDGDYRRPGGNNVEQTTTTTTKSSVIKSSTNNNRQPTKPFSINGPKKSPQSQPQPLPSDSKKRPESSRPSSHAPLHTTTTRKNLKPVSNARDDNDSDDHVDDNVDYEEFEVEVVANDSETELIINSGTTRRSTATKTTINKTSDTGKPSIRGKEPSRQPQHTSPPSRKMKEIPPGSTSSPTPSSPPTKSTKEHPVVNLTERSSTLNHNTNTTTTRKSSEPNESFPETRPPIKKTPTPYAPKTKGITTTDSVAARRSLFENHQSPKSPATPKRPTPTSSPSTGRRPSYMDHTKSSLEHIRRDSLELNKTNYSRRPSDGDYEGTQTPNERNSQVKFEVSHHRHRPDMPDEDINIEEIFELTILERLLETVTSYELRRRIRAQIRLVKKNLSNVERNTATTTNKQTNLPERSHSPRGKAKPHTIESHVSTTSRKHLYREEYSEEEHRSSTSTHTSPDRGQIRVTKITRASPSDRRSPSPQNKTCGRPHDRSPSPVGKTHSQEYTAVETSTKKHYTYKNGEEKSRRPMQYYPIDDDVDEEVQRKETSPTVRRPHHGQPENGATSPGYRRSSRKSVSPSSSPERHQVDNSKYAPRSGSPQEKRPSQPRVGSKSPDNRSGRYEQSPVTSKPQTKRTPTTPITSKAKPESKAPVWADRKNVLKSPGNSTSTTPTSARKPIPATDSRITSSSVSRTIKSSTNQSLKHSTTNKSSYVEDDCITSSYGIGPTDENGLPLFGIRALKKKKQPVAEPCETTEEVTGYVVEEKYYSDNKSKPIVERKELIYSTNPDELKAIKERVKDTSVKSIKSERLEGYDDEDSAMYATKTITTSVRSSPEDFLETKYVRRGSVKEMSEKFIHKESSSSVSEKVNNYPKAGLILRTNSRKQSRDNNEGMDDGNGEYYETRTQYLRDSGEDDECQMETSGHFIVESESETESIKKTQRAFKKITSTKSSSSRSFLNTKGEEKVVTSVDDVLDRMRNADNVVEEGDTAEDQEARALLNKFLGASIIMKGVESTIPINRETKIITTTTTAGGKQPVEKHEVKTTRVTKSIRSGSSSSPVIETTCDIEEIWDEEILKQLLEQAKSYEERRKIRSRLRELMADRTEKNSCQQTGKEEGEQVAATGANVEESSTVQRSESSASEYEEIVEIIEEEVTDDSSAEEEVEEKQIKETETKETSQTKEAPKPEEKPKSPTTPVVGPEQAKKSEEPKTTPKETSESETAAESETPKESEDKTDSSEQDTTKQPKQQSSTSTTEKTETKGKDGAVVTTTTKVTTRTVSGTGPKTVSPFAKFKQLDRQSSQQSTKSPTTPTTPGGGSSASPSASGNAPMFKFTDPALNARAATVKEQLLQWCQSKTKEYENVQITNFSSSWVDGLAFCALIHHFLPDAFDYSQLTPKNRRHNFELAFTVADEKAGIAPLLDVEDMVVMKRPDWKCVFVYVQSIYRRFRNCQ</sequence>
<feature type="compositionally biased region" description="Basic and acidic residues" evidence="4">
    <location>
        <begin position="4159"/>
        <end position="4170"/>
    </location>
</feature>
<dbReference type="FunFam" id="1.10.418.10:FF:000009">
    <property type="entry name" value="smoothelin isoform X2"/>
    <property type="match status" value="1"/>
</dbReference>
<feature type="compositionally biased region" description="Basic and acidic residues" evidence="4">
    <location>
        <begin position="1675"/>
        <end position="1688"/>
    </location>
</feature>
<feature type="compositionally biased region" description="Low complexity" evidence="4">
    <location>
        <begin position="197"/>
        <end position="215"/>
    </location>
</feature>
<feature type="compositionally biased region" description="Basic and acidic residues" evidence="4">
    <location>
        <begin position="1593"/>
        <end position="1606"/>
    </location>
</feature>
<feature type="compositionally biased region" description="Basic and acidic residues" evidence="4">
    <location>
        <begin position="2636"/>
        <end position="2663"/>
    </location>
</feature>
<dbReference type="KEGG" id="scac:106082989"/>
<feature type="compositionally biased region" description="Basic and acidic residues" evidence="4">
    <location>
        <begin position="1459"/>
        <end position="1479"/>
    </location>
</feature>
<feature type="region of interest" description="Disordered" evidence="4">
    <location>
        <begin position="3728"/>
        <end position="3769"/>
    </location>
</feature>
<feature type="compositionally biased region" description="Polar residues" evidence="4">
    <location>
        <begin position="640"/>
        <end position="652"/>
    </location>
</feature>
<feature type="compositionally biased region" description="Acidic residues" evidence="4">
    <location>
        <begin position="4257"/>
        <end position="4274"/>
    </location>
</feature>
<feature type="compositionally biased region" description="Low complexity" evidence="4">
    <location>
        <begin position="4820"/>
        <end position="4831"/>
    </location>
</feature>
<feature type="compositionally biased region" description="Acidic residues" evidence="4">
    <location>
        <begin position="3088"/>
        <end position="3097"/>
    </location>
</feature>
<proteinExistence type="inferred from homology"/>
<feature type="compositionally biased region" description="Polar residues" evidence="4">
    <location>
        <begin position="1287"/>
        <end position="1297"/>
    </location>
</feature>
<feature type="compositionally biased region" description="Polar residues" evidence="4">
    <location>
        <begin position="1921"/>
        <end position="1936"/>
    </location>
</feature>
<feature type="compositionally biased region" description="Basic and acidic residues" evidence="4">
    <location>
        <begin position="3098"/>
        <end position="3109"/>
    </location>
</feature>
<dbReference type="InterPro" id="IPR022189">
    <property type="entry name" value="SMTN"/>
</dbReference>
<dbReference type="Proteomes" id="UP000095300">
    <property type="component" value="Unassembled WGS sequence"/>
</dbReference>
<feature type="compositionally biased region" description="Low complexity" evidence="4">
    <location>
        <begin position="3909"/>
        <end position="3921"/>
    </location>
</feature>
<feature type="compositionally biased region" description="Low complexity" evidence="4">
    <location>
        <begin position="5403"/>
        <end position="5413"/>
    </location>
</feature>
<feature type="compositionally biased region" description="Low complexity" evidence="4">
    <location>
        <begin position="5423"/>
        <end position="5441"/>
    </location>
</feature>
<feature type="compositionally biased region" description="Polar residues" evidence="4">
    <location>
        <begin position="459"/>
        <end position="480"/>
    </location>
</feature>
<feature type="compositionally biased region" description="Low complexity" evidence="4">
    <location>
        <begin position="1221"/>
        <end position="1235"/>
    </location>
</feature>
<feature type="compositionally biased region" description="Basic and acidic residues" evidence="4">
    <location>
        <begin position="2704"/>
        <end position="2740"/>
    </location>
</feature>
<accession>A0A1I8PRZ5</accession>
<feature type="compositionally biased region" description="Polar residues" evidence="4">
    <location>
        <begin position="2833"/>
        <end position="2844"/>
    </location>
</feature>
<feature type="compositionally biased region" description="Basic and acidic residues" evidence="4">
    <location>
        <begin position="4047"/>
        <end position="4068"/>
    </location>
</feature>
<feature type="compositionally biased region" description="Polar residues" evidence="4">
    <location>
        <begin position="1663"/>
        <end position="1674"/>
    </location>
</feature>
<feature type="compositionally biased region" description="Basic and acidic residues" evidence="4">
    <location>
        <begin position="446"/>
        <end position="458"/>
    </location>
</feature>
<feature type="compositionally biased region" description="Low complexity" evidence="4">
    <location>
        <begin position="964"/>
        <end position="989"/>
    </location>
</feature>
<feature type="compositionally biased region" description="Basic and acidic residues" evidence="4">
    <location>
        <begin position="1862"/>
        <end position="1880"/>
    </location>
</feature>
<feature type="compositionally biased region" description="Polar residues" evidence="4">
    <location>
        <begin position="2073"/>
        <end position="2087"/>
    </location>
</feature>
<feature type="compositionally biased region" description="Polar residues" evidence="4">
    <location>
        <begin position="2510"/>
        <end position="2527"/>
    </location>
</feature>
<feature type="compositionally biased region" description="Low complexity" evidence="4">
    <location>
        <begin position="4123"/>
        <end position="4139"/>
    </location>
</feature>
<dbReference type="Pfam" id="PF00307">
    <property type="entry name" value="CH"/>
    <property type="match status" value="1"/>
</dbReference>
<feature type="compositionally biased region" description="Basic and acidic residues" evidence="4">
    <location>
        <begin position="889"/>
        <end position="901"/>
    </location>
</feature>
<feature type="compositionally biased region" description="Basic and acidic residues" evidence="4">
    <location>
        <begin position="5360"/>
        <end position="5375"/>
    </location>
</feature>
<feature type="compositionally biased region" description="Low complexity" evidence="4">
    <location>
        <begin position="4396"/>
        <end position="4406"/>
    </location>
</feature>
<protein>
    <recommendedName>
        <fullName evidence="5">Calponin-homology (CH) domain-containing protein</fullName>
    </recommendedName>
</protein>
<feature type="compositionally biased region" description="Polar residues" evidence="4">
    <location>
        <begin position="793"/>
        <end position="818"/>
    </location>
</feature>
<dbReference type="OrthoDB" id="6381429at2759"/>
<feature type="compositionally biased region" description="Basic and acidic residues" evidence="4">
    <location>
        <begin position="3393"/>
        <end position="3408"/>
    </location>
</feature>
<feature type="compositionally biased region" description="Polar residues" evidence="4">
    <location>
        <begin position="1997"/>
        <end position="2008"/>
    </location>
</feature>
<feature type="compositionally biased region" description="Basic and acidic residues" evidence="4">
    <location>
        <begin position="4449"/>
        <end position="4467"/>
    </location>
</feature>
<feature type="compositionally biased region" description="Polar residues" evidence="4">
    <location>
        <begin position="3352"/>
        <end position="3364"/>
    </location>
</feature>
<gene>
    <name evidence="6" type="primary">106082989</name>
</gene>
<feature type="compositionally biased region" description="Polar residues" evidence="4">
    <location>
        <begin position="1969"/>
        <end position="1981"/>
    </location>
</feature>
<feature type="compositionally biased region" description="Basic and acidic residues" evidence="4">
    <location>
        <begin position="1938"/>
        <end position="1952"/>
    </location>
</feature>
<feature type="compositionally biased region" description="Low complexity" evidence="4">
    <location>
        <begin position="1197"/>
        <end position="1210"/>
    </location>
</feature>
<feature type="compositionally biased region" description="Polar residues" evidence="4">
    <location>
        <begin position="3673"/>
        <end position="3689"/>
    </location>
</feature>
<feature type="compositionally biased region" description="Basic and acidic residues" evidence="4">
    <location>
        <begin position="430"/>
        <end position="439"/>
    </location>
</feature>
<evidence type="ECO:0000256" key="1">
    <source>
        <dbReference type="ARBA" id="ARBA00022553"/>
    </source>
</evidence>
<feature type="compositionally biased region" description="Low complexity" evidence="4">
    <location>
        <begin position="384"/>
        <end position="408"/>
    </location>
</feature>
<dbReference type="Gene3D" id="1.10.418.10">
    <property type="entry name" value="Calponin-like domain"/>
    <property type="match status" value="1"/>
</dbReference>
<dbReference type="EnsemblMetazoa" id="SCAU010568-RI">
    <property type="protein sequence ID" value="SCAU010568-PI"/>
    <property type="gene ID" value="SCAU010568"/>
</dbReference>
<feature type="compositionally biased region" description="Basic and acidic residues" evidence="4">
    <location>
        <begin position="859"/>
        <end position="874"/>
    </location>
</feature>
<feature type="compositionally biased region" description="Basic and acidic residues" evidence="4">
    <location>
        <begin position="3443"/>
        <end position="3455"/>
    </location>
</feature>
<feature type="compositionally biased region" description="Basic and acidic residues" evidence="4">
    <location>
        <begin position="1298"/>
        <end position="1311"/>
    </location>
</feature>
<feature type="compositionally biased region" description="Basic and acidic residues" evidence="4">
    <location>
        <begin position="1780"/>
        <end position="1803"/>
    </location>
</feature>
<feature type="compositionally biased region" description="Acidic residues" evidence="4">
    <location>
        <begin position="2762"/>
        <end position="2777"/>
    </location>
</feature>
<evidence type="ECO:0000256" key="2">
    <source>
        <dbReference type="ARBA" id="ARBA00023054"/>
    </source>
</evidence>
<feature type="compositionally biased region" description="Polar residues" evidence="4">
    <location>
        <begin position="2190"/>
        <end position="2204"/>
    </location>
</feature>
<feature type="compositionally biased region" description="Basic and acidic residues" evidence="4">
    <location>
        <begin position="3421"/>
        <end position="3433"/>
    </location>
</feature>
<feature type="region of interest" description="Disordered" evidence="4">
    <location>
        <begin position="373"/>
        <end position="584"/>
    </location>
</feature>
<feature type="region of interest" description="Disordered" evidence="4">
    <location>
        <begin position="3909"/>
        <end position="3938"/>
    </location>
</feature>
<evidence type="ECO:0000313" key="6">
    <source>
        <dbReference type="EnsemblMetazoa" id="SCAU010568-PI"/>
    </source>
</evidence>
<feature type="compositionally biased region" description="Basic and acidic residues" evidence="4">
    <location>
        <begin position="3602"/>
        <end position="3620"/>
    </location>
</feature>
<feature type="compositionally biased region" description="Polar residues" evidence="4">
    <location>
        <begin position="1040"/>
        <end position="1055"/>
    </location>
</feature>
<feature type="compositionally biased region" description="Polar residues" evidence="4">
    <location>
        <begin position="3190"/>
        <end position="3205"/>
    </location>
</feature>
<feature type="compositionally biased region" description="Basic and acidic residues" evidence="4">
    <location>
        <begin position="3030"/>
        <end position="3049"/>
    </location>
</feature>
<feature type="compositionally biased region" description="Basic and acidic residues" evidence="4">
    <location>
        <begin position="4802"/>
        <end position="4816"/>
    </location>
</feature>
<feature type="compositionally biased region" description="Low complexity" evidence="4">
    <location>
        <begin position="3141"/>
        <end position="3152"/>
    </location>
</feature>
<dbReference type="Pfam" id="PF12510">
    <property type="entry name" value="Smoothelin"/>
    <property type="match status" value="2"/>
</dbReference>
<feature type="compositionally biased region" description="Low complexity" evidence="4">
    <location>
        <begin position="5457"/>
        <end position="5487"/>
    </location>
</feature>
<dbReference type="STRING" id="35570.A0A1I8PRZ5"/>
<feature type="compositionally biased region" description="Low complexity" evidence="4">
    <location>
        <begin position="2274"/>
        <end position="2289"/>
    </location>
</feature>
<feature type="compositionally biased region" description="Low complexity" evidence="4">
    <location>
        <begin position="2371"/>
        <end position="2380"/>
    </location>
</feature>
<feature type="compositionally biased region" description="Polar residues" evidence="4">
    <location>
        <begin position="4857"/>
        <end position="4869"/>
    </location>
</feature>
<dbReference type="CDD" id="cd21200">
    <property type="entry name" value="CH_SMTN-like"/>
    <property type="match status" value="1"/>
</dbReference>
<feature type="compositionally biased region" description="Basic and acidic residues" evidence="4">
    <location>
        <begin position="2615"/>
        <end position="2624"/>
    </location>
</feature>
<feature type="compositionally biased region" description="Polar residues" evidence="4">
    <location>
        <begin position="4555"/>
        <end position="4569"/>
    </location>
</feature>
<feature type="compositionally biased region" description="Basic and acidic residues" evidence="4">
    <location>
        <begin position="1080"/>
        <end position="1094"/>
    </location>
</feature>
<feature type="compositionally biased region" description="Low complexity" evidence="4">
    <location>
        <begin position="4839"/>
        <end position="4856"/>
    </location>
</feature>
<keyword evidence="2" id="KW-0175">Coiled coil</keyword>
<keyword evidence="7" id="KW-1185">Reference proteome</keyword>
<feature type="compositionally biased region" description="Basic and acidic residues" evidence="4">
    <location>
        <begin position="2135"/>
        <end position="2163"/>
    </location>
</feature>
<feature type="compositionally biased region" description="Polar residues" evidence="4">
    <location>
        <begin position="719"/>
        <end position="734"/>
    </location>
</feature>
<feature type="region of interest" description="Disordered" evidence="4">
    <location>
        <begin position="3970"/>
        <end position="4508"/>
    </location>
</feature>
<feature type="compositionally biased region" description="Basic and acidic residues" evidence="4">
    <location>
        <begin position="2874"/>
        <end position="2895"/>
    </location>
</feature>
<feature type="compositionally biased region" description="Polar residues" evidence="4">
    <location>
        <begin position="4484"/>
        <end position="4495"/>
    </location>
</feature>
<feature type="compositionally biased region" description="Basic and acidic residues" evidence="4">
    <location>
        <begin position="3128"/>
        <end position="3140"/>
    </location>
</feature>
<feature type="region of interest" description="Disordered" evidence="4">
    <location>
        <begin position="640"/>
        <end position="3704"/>
    </location>
</feature>